<keyword evidence="2" id="KW-1185">Reference proteome</keyword>
<gene>
    <name evidence="1" type="ORF">AVEN_149314_1</name>
</gene>
<reference evidence="1 2" key="1">
    <citation type="journal article" date="2019" name="Sci. Rep.">
        <title>Orb-weaving spider Araneus ventricosus genome elucidates the spidroin gene catalogue.</title>
        <authorList>
            <person name="Kono N."/>
            <person name="Nakamura H."/>
            <person name="Ohtoshi R."/>
            <person name="Moran D.A.P."/>
            <person name="Shinohara A."/>
            <person name="Yoshida Y."/>
            <person name="Fujiwara M."/>
            <person name="Mori M."/>
            <person name="Tomita M."/>
            <person name="Arakawa K."/>
        </authorList>
    </citation>
    <scope>NUCLEOTIDE SEQUENCE [LARGE SCALE GENOMIC DNA]</scope>
</reference>
<evidence type="ECO:0000313" key="2">
    <source>
        <dbReference type="Proteomes" id="UP000499080"/>
    </source>
</evidence>
<organism evidence="1 2">
    <name type="scientific">Araneus ventricosus</name>
    <name type="common">Orbweaver spider</name>
    <name type="synonym">Epeira ventricosa</name>
    <dbReference type="NCBI Taxonomy" id="182803"/>
    <lineage>
        <taxon>Eukaryota</taxon>
        <taxon>Metazoa</taxon>
        <taxon>Ecdysozoa</taxon>
        <taxon>Arthropoda</taxon>
        <taxon>Chelicerata</taxon>
        <taxon>Arachnida</taxon>
        <taxon>Araneae</taxon>
        <taxon>Araneomorphae</taxon>
        <taxon>Entelegynae</taxon>
        <taxon>Araneoidea</taxon>
        <taxon>Araneidae</taxon>
        <taxon>Araneus</taxon>
    </lineage>
</organism>
<comment type="caution">
    <text evidence="1">The sequence shown here is derived from an EMBL/GenBank/DDBJ whole genome shotgun (WGS) entry which is preliminary data.</text>
</comment>
<dbReference type="EMBL" id="BGPR01067280">
    <property type="protein sequence ID" value="GBO41563.1"/>
    <property type="molecule type" value="Genomic_DNA"/>
</dbReference>
<accession>A0A4Y2WW09</accession>
<dbReference type="AlphaFoldDB" id="A0A4Y2WW09"/>
<proteinExistence type="predicted"/>
<protein>
    <submittedName>
        <fullName evidence="1">Uncharacterized protein</fullName>
    </submittedName>
</protein>
<dbReference type="Proteomes" id="UP000499080">
    <property type="component" value="Unassembled WGS sequence"/>
</dbReference>
<name>A0A4Y2WW09_ARAVE</name>
<evidence type="ECO:0000313" key="1">
    <source>
        <dbReference type="EMBL" id="GBO41563.1"/>
    </source>
</evidence>
<sequence length="90" mass="10124">MASTYAINGRLPPPSSIFERNRSKFIINIIVSRQSSPTSTIRPISTIFISYGSLLPLVLVTLTSRFEATRGLFWDGSRKFEPRSDVEDDT</sequence>